<feature type="signal peptide" evidence="1">
    <location>
        <begin position="1"/>
        <end position="23"/>
    </location>
</feature>
<evidence type="ECO:0000256" key="1">
    <source>
        <dbReference type="SAM" id="SignalP"/>
    </source>
</evidence>
<keyword evidence="1" id="KW-0732">Signal</keyword>
<evidence type="ECO:0000313" key="2">
    <source>
        <dbReference type="EMBL" id="KKU10297.1"/>
    </source>
</evidence>
<feature type="chain" id="PRO_5002538652" evidence="1">
    <location>
        <begin position="24"/>
        <end position="152"/>
    </location>
</feature>
<gene>
    <name evidence="2" type="ORF">UX13_C0015G0006</name>
</gene>
<evidence type="ECO:0000313" key="3">
    <source>
        <dbReference type="Proteomes" id="UP000034329"/>
    </source>
</evidence>
<name>A0A0G1MQA8_9BACT</name>
<reference evidence="2 3" key="1">
    <citation type="journal article" date="2015" name="Nature">
        <title>rRNA introns, odd ribosomes, and small enigmatic genomes across a large radiation of phyla.</title>
        <authorList>
            <person name="Brown C.T."/>
            <person name="Hug L.A."/>
            <person name="Thomas B.C."/>
            <person name="Sharon I."/>
            <person name="Castelle C.J."/>
            <person name="Singh A."/>
            <person name="Wilkins M.J."/>
            <person name="Williams K.H."/>
            <person name="Banfield J.F."/>
        </authorList>
    </citation>
    <scope>NUCLEOTIDE SEQUENCE [LARGE SCALE GENOMIC DNA]</scope>
</reference>
<dbReference type="EMBL" id="LCLA01000015">
    <property type="protein sequence ID" value="KKU10297.1"/>
    <property type="molecule type" value="Genomic_DNA"/>
</dbReference>
<protein>
    <submittedName>
        <fullName evidence="2">Uncharacterized protein</fullName>
    </submittedName>
</protein>
<comment type="caution">
    <text evidence="2">The sequence shown here is derived from an EMBL/GenBank/DDBJ whole genome shotgun (WGS) entry which is preliminary data.</text>
</comment>
<organism evidence="2 3">
    <name type="scientific">Candidatus Woesebacteria bacterium GW2011_GWB1_45_5</name>
    <dbReference type="NCBI Taxonomy" id="1618581"/>
    <lineage>
        <taxon>Bacteria</taxon>
        <taxon>Candidatus Woeseibacteriota</taxon>
    </lineage>
</organism>
<proteinExistence type="predicted"/>
<accession>A0A0G1MQA8</accession>
<dbReference type="Proteomes" id="UP000034329">
    <property type="component" value="Unassembled WGS sequence"/>
</dbReference>
<dbReference type="AlphaFoldDB" id="A0A0G1MQA8"/>
<sequence>MKKIASLVGAGALLFSMVAPSFAFFDFLSDDISIRNYGRVSNDIEVEAETGDNEISGFKVFGGRIRTGDAFAVADVSNLVNTTSLDCGCLDGDLTVRNYGRVYNDVDVEAETGDNEIHGFWVFGGSINTGGAEAAGLVTNIVNTTTTGGGLE</sequence>